<dbReference type="EC" id="3.5.4.9" evidence="11"/>
<dbReference type="EC" id="1.5.1.5" evidence="11"/>
<keyword evidence="3 11" id="KW-0028">Amino-acid biosynthesis</keyword>
<dbReference type="SUPFAM" id="SSF53223">
    <property type="entry name" value="Aminoacid dehydrogenase-like, N-terminal domain"/>
    <property type="match status" value="1"/>
</dbReference>
<gene>
    <name evidence="11" type="primary">folD</name>
    <name evidence="14" type="ORF">PYS61_04710</name>
</gene>
<evidence type="ECO:0000256" key="1">
    <source>
        <dbReference type="ARBA" id="ARBA00004777"/>
    </source>
</evidence>
<evidence type="ECO:0000256" key="5">
    <source>
        <dbReference type="ARBA" id="ARBA00022801"/>
    </source>
</evidence>
<comment type="pathway">
    <text evidence="1 11">One-carbon metabolism; tetrahydrofolate interconversion.</text>
</comment>
<keyword evidence="7 11" id="KW-0560">Oxidoreductase</keyword>
<keyword evidence="15" id="KW-1185">Reference proteome</keyword>
<dbReference type="InterPro" id="IPR000672">
    <property type="entry name" value="THF_DH/CycHdrlase"/>
</dbReference>
<evidence type="ECO:0000256" key="2">
    <source>
        <dbReference type="ARBA" id="ARBA00022563"/>
    </source>
</evidence>
<dbReference type="HAMAP" id="MF_01576">
    <property type="entry name" value="THF_DHG_CYH"/>
    <property type="match status" value="1"/>
</dbReference>
<dbReference type="InterPro" id="IPR020630">
    <property type="entry name" value="THF_DH/CycHdrlase_cat_dom"/>
</dbReference>
<dbReference type="InterPro" id="IPR020867">
    <property type="entry name" value="THF_DH/CycHdrlase_CS"/>
</dbReference>
<dbReference type="RefSeq" id="WP_315571302.1">
    <property type="nucleotide sequence ID" value="NZ_CP118868.1"/>
</dbReference>
<evidence type="ECO:0000256" key="6">
    <source>
        <dbReference type="ARBA" id="ARBA00022857"/>
    </source>
</evidence>
<evidence type="ECO:0000313" key="15">
    <source>
        <dbReference type="Proteomes" id="UP001220478"/>
    </source>
</evidence>
<name>A0ABY8C712_9FIRM</name>
<comment type="subunit">
    <text evidence="11">Homodimer.</text>
</comment>
<comment type="catalytic activity">
    <reaction evidence="11">
        <text>(6R)-5,10-methylene-5,6,7,8-tetrahydrofolate + NADP(+) = (6R)-5,10-methenyltetrahydrofolate + NADPH</text>
        <dbReference type="Rhea" id="RHEA:22812"/>
        <dbReference type="ChEBI" id="CHEBI:15636"/>
        <dbReference type="ChEBI" id="CHEBI:57455"/>
        <dbReference type="ChEBI" id="CHEBI:57783"/>
        <dbReference type="ChEBI" id="CHEBI:58349"/>
        <dbReference type="EC" id="1.5.1.5"/>
    </reaction>
</comment>
<keyword evidence="5 11" id="KW-0378">Hydrolase</keyword>
<keyword evidence="6 11" id="KW-0521">NADP</keyword>
<protein>
    <recommendedName>
        <fullName evidence="11">Bifunctional protein FolD</fullName>
    </recommendedName>
    <domain>
        <recommendedName>
            <fullName evidence="11">Methylenetetrahydrofolate dehydrogenase</fullName>
            <ecNumber evidence="11">1.5.1.5</ecNumber>
        </recommendedName>
    </domain>
    <domain>
        <recommendedName>
            <fullName evidence="11">Methenyltetrahydrofolate cyclohydrolase</fullName>
            <ecNumber evidence="11">3.5.4.9</ecNumber>
        </recommendedName>
    </domain>
</protein>
<keyword evidence="8 11" id="KW-0368">Histidine biosynthesis</keyword>
<evidence type="ECO:0000259" key="12">
    <source>
        <dbReference type="Pfam" id="PF00763"/>
    </source>
</evidence>
<dbReference type="Pfam" id="PF00763">
    <property type="entry name" value="THF_DHG_CYH"/>
    <property type="match status" value="1"/>
</dbReference>
<dbReference type="SUPFAM" id="SSF51735">
    <property type="entry name" value="NAD(P)-binding Rossmann-fold domains"/>
    <property type="match status" value="1"/>
</dbReference>
<evidence type="ECO:0000256" key="10">
    <source>
        <dbReference type="ARBA" id="ARBA00023268"/>
    </source>
</evidence>
<evidence type="ECO:0000313" key="14">
    <source>
        <dbReference type="EMBL" id="WEG35237.1"/>
    </source>
</evidence>
<keyword evidence="10 11" id="KW-0511">Multifunctional enzyme</keyword>
<reference evidence="14 15" key="1">
    <citation type="submission" date="2023-02" db="EMBL/GenBank/DDBJ databases">
        <title>Novel Oscillospiraceae bacterial genomes.</title>
        <authorList>
            <person name="Srinivasan S."/>
            <person name="Austin M.N."/>
            <person name="Fiedler T.L."/>
            <person name="Strenk S.M."/>
            <person name="Agnew K.J."/>
            <person name="Nagana Gowda G.A."/>
            <person name="Raftery D."/>
            <person name="Beamer M.A."/>
            <person name="Achilles S.L."/>
            <person name="Wiesenfeld H.C."/>
            <person name="Fredricks D.N."/>
            <person name="Hillier S.L."/>
        </authorList>
    </citation>
    <scope>NUCLEOTIDE SEQUENCE [LARGE SCALE GENOMIC DNA]</scope>
    <source>
        <strain evidence="14 15">CHIC02 1186E3-8</strain>
    </source>
</reference>
<dbReference type="InterPro" id="IPR020631">
    <property type="entry name" value="THF_DH/CycHdrlase_NAD-bd_dom"/>
</dbReference>
<feature type="binding site" evidence="11">
    <location>
        <begin position="164"/>
        <end position="166"/>
    </location>
    <ligand>
        <name>NADP(+)</name>
        <dbReference type="ChEBI" id="CHEBI:58349"/>
    </ligand>
</feature>
<keyword evidence="9 11" id="KW-0486">Methionine biosynthesis</keyword>
<dbReference type="Proteomes" id="UP001220478">
    <property type="component" value="Chromosome"/>
</dbReference>
<evidence type="ECO:0000256" key="7">
    <source>
        <dbReference type="ARBA" id="ARBA00023002"/>
    </source>
</evidence>
<evidence type="ECO:0000256" key="8">
    <source>
        <dbReference type="ARBA" id="ARBA00023102"/>
    </source>
</evidence>
<feature type="binding site" evidence="11">
    <location>
        <position position="230"/>
    </location>
    <ligand>
        <name>NADP(+)</name>
        <dbReference type="ChEBI" id="CHEBI:58349"/>
    </ligand>
</feature>
<proteinExistence type="inferred from homology"/>
<dbReference type="CDD" id="cd01080">
    <property type="entry name" value="NAD_bind_m-THF_DH_Cyclohyd"/>
    <property type="match status" value="1"/>
</dbReference>
<dbReference type="Pfam" id="PF02882">
    <property type="entry name" value="THF_DHG_CYH_C"/>
    <property type="match status" value="1"/>
</dbReference>
<dbReference type="PANTHER" id="PTHR48099">
    <property type="entry name" value="C-1-TETRAHYDROFOLATE SYNTHASE, CYTOPLASMIC-RELATED"/>
    <property type="match status" value="1"/>
</dbReference>
<comment type="catalytic activity">
    <reaction evidence="11">
        <text>(6R)-5,10-methenyltetrahydrofolate + H2O = (6R)-10-formyltetrahydrofolate + H(+)</text>
        <dbReference type="Rhea" id="RHEA:23700"/>
        <dbReference type="ChEBI" id="CHEBI:15377"/>
        <dbReference type="ChEBI" id="CHEBI:15378"/>
        <dbReference type="ChEBI" id="CHEBI:57455"/>
        <dbReference type="ChEBI" id="CHEBI:195366"/>
        <dbReference type="EC" id="3.5.4.9"/>
    </reaction>
</comment>
<sequence length="279" mass="30006">MILAGKDVASEMKRQAKTVIESNLQRLGRAPKLAIIMVGEDNAASQAYVRNKLKACDETGIINETIILPQNCTQADILSKIKELNQDKTTDGILVQLPLPAHINVAEVQEAIRPDKDVDGFGKEHMGACWLNVPGIRPCTPAGIMALLHYYDIPLAGKNCLIIGRSNIVAKPLAAMLLSEDATVTIAHSKTKNLFTLSQTMDLIVVSVGKPEFLPPAAVKDGVILIDVGINRNEQGKLVGDVNHSCYDKATAYTPVPGGVGLLTVAQLICNCVQAWLTH</sequence>
<feature type="domain" description="Tetrahydrofolate dehydrogenase/cyclohydrolase NAD(P)-binding" evidence="13">
    <location>
        <begin position="138"/>
        <end position="276"/>
    </location>
</feature>
<evidence type="ECO:0000259" key="13">
    <source>
        <dbReference type="Pfam" id="PF02882"/>
    </source>
</evidence>
<dbReference type="InterPro" id="IPR036291">
    <property type="entry name" value="NAD(P)-bd_dom_sf"/>
</dbReference>
<accession>A0ABY8C712</accession>
<evidence type="ECO:0000256" key="4">
    <source>
        <dbReference type="ARBA" id="ARBA00022755"/>
    </source>
</evidence>
<comment type="similarity">
    <text evidence="11">Belongs to the tetrahydrofolate dehydrogenase/cyclohydrolase family.</text>
</comment>
<dbReference type="InterPro" id="IPR046346">
    <property type="entry name" value="Aminoacid_DH-like_N_sf"/>
</dbReference>
<dbReference type="PRINTS" id="PR00085">
    <property type="entry name" value="THFDHDRGNASE"/>
</dbReference>
<evidence type="ECO:0000256" key="11">
    <source>
        <dbReference type="HAMAP-Rule" id="MF_01576"/>
    </source>
</evidence>
<organism evidence="14 15">
    <name type="scientific">Amygdalobacter indicium</name>
    <dbReference type="NCBI Taxonomy" id="3029272"/>
    <lineage>
        <taxon>Bacteria</taxon>
        <taxon>Bacillati</taxon>
        <taxon>Bacillota</taxon>
        <taxon>Clostridia</taxon>
        <taxon>Eubacteriales</taxon>
        <taxon>Oscillospiraceae</taxon>
        <taxon>Amygdalobacter</taxon>
    </lineage>
</organism>
<dbReference type="EMBL" id="CP118868">
    <property type="protein sequence ID" value="WEG35237.1"/>
    <property type="molecule type" value="Genomic_DNA"/>
</dbReference>
<comment type="function">
    <text evidence="11">Catalyzes the oxidation of 5,10-methylenetetrahydrofolate to 5,10-methenyltetrahydrofolate and then the hydrolysis of 5,10-methenyltetrahydrofolate to 10-formyltetrahydrofolate.</text>
</comment>
<keyword evidence="4 11" id="KW-0658">Purine biosynthesis</keyword>
<feature type="domain" description="Tetrahydrofolate dehydrogenase/cyclohydrolase catalytic" evidence="12">
    <location>
        <begin position="3"/>
        <end position="119"/>
    </location>
</feature>
<dbReference type="Gene3D" id="3.40.50.720">
    <property type="entry name" value="NAD(P)-binding Rossmann-like Domain"/>
    <property type="match status" value="1"/>
</dbReference>
<evidence type="ECO:0000256" key="3">
    <source>
        <dbReference type="ARBA" id="ARBA00022605"/>
    </source>
</evidence>
<keyword evidence="2 11" id="KW-0554">One-carbon metabolism</keyword>
<dbReference type="PANTHER" id="PTHR48099:SF5">
    <property type="entry name" value="C-1-TETRAHYDROFOLATE SYNTHASE, CYTOPLASMIC"/>
    <property type="match status" value="1"/>
</dbReference>
<dbReference type="PROSITE" id="PS00766">
    <property type="entry name" value="THF_DHG_CYH_1"/>
    <property type="match status" value="1"/>
</dbReference>
<dbReference type="Gene3D" id="3.40.50.10860">
    <property type="entry name" value="Leucine Dehydrogenase, chain A, domain 1"/>
    <property type="match status" value="1"/>
</dbReference>
<evidence type="ECO:0000256" key="9">
    <source>
        <dbReference type="ARBA" id="ARBA00023167"/>
    </source>
</evidence>
<comment type="caution">
    <text evidence="11">Lacks conserved residue(s) required for the propagation of feature annotation.</text>
</comment>